<sequence length="1475" mass="165545">MAQAEGVVGLEIHAQIATESKLFSGAPVEFAAPVNGNVSLFDAAIPGTLPVLNEGCVRAGVATALALQCTINRVSMFDRKHYFYADLPAGYQITQQRAPLAQNGELSFPVFVPGVSKKPYRKTVRLHQLQLEQDSGKSLHDTVAGRSLVDLNRAGAPLMELVFEPDLTDGEEAAALVNELILILTRLGTCSCRMEEGALRVDANVSVHEEGAPLGTRTEIKNIGSVRGVANAVAFEIEQPNLPPLRLTSAHLRQTLPELPEETRQKLTRDYALPLETAIIFVNKDILLRFFLEISQLHPQLPAKLITNFLINQLMMIFNKNKKPIEECEIPAKSLGDLIQMLNDREINHQISLLIVQELLENPTESPYGIAEARNWKQITDEKAIEELCRDVLEANPRLVEVYRGGKTKVFQAIVKERPTRMDVAAIFNDLDSADLKEVEENKTKLIESFGKTKESWLVHGMVDYFCQTNSIRIVEILVKVQNPHDQYIFDIIAQRLKTNKIPALSMLSLIIPRHPTWLFKVTSHPLWKDLLELLKTERDIIPVFSALLCVITLMPMLPNQMKDFLPDLFDVFSHLASWNSQNRLPDEHLVHLQVGFYDFFHRLYGMFPCNFISFLQHEYSGNKENSAIFTHTIKPLLETVKMHPMLVTENRETETSKKRWHTLEPHDVVVECAKLTLDTLEKVPGECGQKLPPRPIETASNLILPPEQRTAGFVRQHQYDSVWSPSQLILATPPASATSVPHTPNPAYFSSVPMATPTASVSKILTVSGASPPEAAVEATPETTPMKDNINTLRQLPSNSSVARAIYGAAGSQPSSPMKKDVSPFKFPDPTTEAYAENRAMLTSHKFARLVQDRHQPAYPSPHASIPGSPLAASGDTQRSRDDEGAANDQAATAAGHDGGDNHTNDAAAAFPLDREDFDVAEGSPCSAGGLHIPNSRSMLDFARKFSRWRMHSHCLGDSSQCYSAGSSPAEMGFGGLPGGGMRGMRRATSWPDLKRAEGAGDAAPGRPQENGNDAVAAREEVRQQVRKPLRELGRMEMVERQDRDTQTVEQWPHSYEHLLINLLNEANKVKQENSGQEESPWKTPYAMLDRYIELSISKKQAMDTRDQINAYRDQIQLLTLQLQYERHRREIHAERNRRLLGRNRSNAALERQNDTLRQQLAQLTHDYALLQGTLKSSRQLAAKQEHELTKDCNTWKLKYNKEVEENKQLRQNIESLNNLLGKETQQRQDANNMIGSVRGELMDLRTEMQQVEYHADLGSQYREECLQLQKEFVMMGEVQTKCRDKLSELATLRHRDKELEQLRQTFEYNMQDLKQAYEQKSSQVERTKARLAELESNLAGRDEVVTQQKKLLKTVKEEYEEKLQTQEEKYTSLKAINARLEEQMLELYKNPANCSLIAQSPESDRTDMVGSLDHASPLSISLASSDGVSASLRSMAERDVQSLVQPQQTANLTAVSNQANDPAAGTSSWHPTK</sequence>
<evidence type="ECO:0000313" key="12">
    <source>
        <dbReference type="Proteomes" id="UP000092461"/>
    </source>
</evidence>
<keyword evidence="8" id="KW-0175">Coiled coil</keyword>
<dbReference type="SMART" id="SM00845">
    <property type="entry name" value="GatB_Yqey"/>
    <property type="match status" value="1"/>
</dbReference>
<dbReference type="SUPFAM" id="SSF89095">
    <property type="entry name" value="GatB/YqeY motif"/>
    <property type="match status" value="1"/>
</dbReference>
<dbReference type="GO" id="GO:0051726">
    <property type="term" value="P:regulation of cell cycle"/>
    <property type="evidence" value="ECO:0007669"/>
    <property type="project" value="TreeGrafter"/>
</dbReference>
<comment type="similarity">
    <text evidence="1 7">Belongs to the GatB/GatE family. GatB subfamily.</text>
</comment>
<evidence type="ECO:0000256" key="3">
    <source>
        <dbReference type="ARBA" id="ARBA00022741"/>
    </source>
</evidence>
<dbReference type="InterPro" id="IPR014746">
    <property type="entry name" value="Gln_synth/guanido_kin_cat_dom"/>
</dbReference>
<feature type="compositionally biased region" description="Polar residues" evidence="9">
    <location>
        <begin position="1444"/>
        <end position="1475"/>
    </location>
</feature>
<dbReference type="GO" id="GO:0032543">
    <property type="term" value="P:mitochondrial translation"/>
    <property type="evidence" value="ECO:0007669"/>
    <property type="project" value="UniProtKB-UniRule"/>
</dbReference>
<dbReference type="GO" id="GO:0030956">
    <property type="term" value="C:glutamyl-tRNA(Gln) amidotransferase complex"/>
    <property type="evidence" value="ECO:0007669"/>
    <property type="project" value="UniProtKB-UniRule"/>
</dbReference>
<dbReference type="VEuPathDB" id="VectorBase:LLONM1_002520"/>
<dbReference type="InterPro" id="IPR023168">
    <property type="entry name" value="GatB_Yqey_C_2"/>
</dbReference>
<accession>A0A1B0CDH9</accession>
<dbReference type="Proteomes" id="UP000092461">
    <property type="component" value="Unassembled WGS sequence"/>
</dbReference>
<keyword evidence="5 7" id="KW-0648">Protein biosynthesis</keyword>
<proteinExistence type="inferred from homology"/>
<keyword evidence="2 7" id="KW-0436">Ligase</keyword>
<dbReference type="GO" id="GO:0032007">
    <property type="term" value="P:negative regulation of TOR signaling"/>
    <property type="evidence" value="ECO:0007669"/>
    <property type="project" value="TreeGrafter"/>
</dbReference>
<comment type="subunit">
    <text evidence="7">Subunit of the heterotrimeric GatCAB amidotransferase (AdT) complex, composed of A, B and C subunits.</text>
</comment>
<dbReference type="Gene3D" id="1.10.10.410">
    <property type="match status" value="1"/>
</dbReference>
<dbReference type="EnsemblMetazoa" id="LLOJ002399-RA">
    <property type="protein sequence ID" value="LLOJ002399-PA"/>
    <property type="gene ID" value="LLOJ002399"/>
</dbReference>
<keyword evidence="7" id="KW-0496">Mitochondrion</keyword>
<dbReference type="VEuPathDB" id="VectorBase:LLONM1_004053"/>
<dbReference type="GO" id="GO:0005739">
    <property type="term" value="C:mitochondrion"/>
    <property type="evidence" value="ECO:0007669"/>
    <property type="project" value="UniProtKB-SubCell"/>
</dbReference>
<reference evidence="11" key="1">
    <citation type="submission" date="2020-05" db="UniProtKB">
        <authorList>
            <consortium name="EnsemblMetazoa"/>
        </authorList>
    </citation>
    <scope>IDENTIFICATION</scope>
    <source>
        <strain evidence="11">Jacobina</strain>
    </source>
</reference>
<dbReference type="Pfam" id="PF02637">
    <property type="entry name" value="GatB_Yqey"/>
    <property type="match status" value="1"/>
</dbReference>
<dbReference type="InterPro" id="IPR006075">
    <property type="entry name" value="Asn/Gln-tRNA_Trfase_suB/E_cat"/>
</dbReference>
<dbReference type="EMBL" id="AJWK01007848">
    <property type="status" value="NOT_ANNOTATED_CDS"/>
    <property type="molecule type" value="Genomic_DNA"/>
</dbReference>
<dbReference type="InterPro" id="IPR003789">
    <property type="entry name" value="Asn/Gln_tRNA_amidoTrase-B-like"/>
</dbReference>
<evidence type="ECO:0000256" key="5">
    <source>
        <dbReference type="ARBA" id="ARBA00022917"/>
    </source>
</evidence>
<dbReference type="GO" id="GO:0005524">
    <property type="term" value="F:ATP binding"/>
    <property type="evidence" value="ECO:0007669"/>
    <property type="project" value="UniProtKB-KW"/>
</dbReference>
<dbReference type="HAMAP" id="MF_00121">
    <property type="entry name" value="GatB"/>
    <property type="match status" value="1"/>
</dbReference>
<organism evidence="11 12">
    <name type="scientific">Lutzomyia longipalpis</name>
    <name type="common">Sand fly</name>
    <dbReference type="NCBI Taxonomy" id="7200"/>
    <lineage>
        <taxon>Eukaryota</taxon>
        <taxon>Metazoa</taxon>
        <taxon>Ecdysozoa</taxon>
        <taxon>Arthropoda</taxon>
        <taxon>Hexapoda</taxon>
        <taxon>Insecta</taxon>
        <taxon>Pterygota</taxon>
        <taxon>Neoptera</taxon>
        <taxon>Endopterygota</taxon>
        <taxon>Diptera</taxon>
        <taxon>Nematocera</taxon>
        <taxon>Psychodoidea</taxon>
        <taxon>Psychodidae</taxon>
        <taxon>Lutzomyia</taxon>
        <taxon>Lutzomyia</taxon>
    </lineage>
</organism>
<protein>
    <recommendedName>
        <fullName evidence="7">Glutamyl-tRNA(Gln) amidotransferase subunit B, mitochondrial</fullName>
        <shortName evidence="7">Glu-AdT subunit B</shortName>
        <ecNumber evidence="7">6.3.5.-</ecNumber>
    </recommendedName>
</protein>
<dbReference type="InterPro" id="IPR004413">
    <property type="entry name" value="GatB"/>
</dbReference>
<comment type="subcellular location">
    <subcellularLocation>
        <location evidence="7">Mitochondrion</location>
    </subcellularLocation>
</comment>
<evidence type="ECO:0000313" key="11">
    <source>
        <dbReference type="EnsemblMetazoa" id="LLOJ002399-PA"/>
    </source>
</evidence>
<dbReference type="InterPro" id="IPR018027">
    <property type="entry name" value="Asn/Gln_amidotransferase"/>
</dbReference>
<evidence type="ECO:0000256" key="8">
    <source>
        <dbReference type="SAM" id="Coils"/>
    </source>
</evidence>
<evidence type="ECO:0000256" key="6">
    <source>
        <dbReference type="ARBA" id="ARBA00047913"/>
    </source>
</evidence>
<feature type="coiled-coil region" evidence="8">
    <location>
        <begin position="1312"/>
        <end position="1392"/>
    </location>
</feature>
<keyword evidence="4 7" id="KW-0067">ATP-binding</keyword>
<evidence type="ECO:0000256" key="4">
    <source>
        <dbReference type="ARBA" id="ARBA00022840"/>
    </source>
</evidence>
<feature type="region of interest" description="Disordered" evidence="9">
    <location>
        <begin position="858"/>
        <end position="908"/>
    </location>
</feature>
<evidence type="ECO:0000256" key="1">
    <source>
        <dbReference type="ARBA" id="ARBA00005306"/>
    </source>
</evidence>
<dbReference type="GO" id="GO:0070681">
    <property type="term" value="P:glutaminyl-tRNAGln biosynthesis via transamidation"/>
    <property type="evidence" value="ECO:0007669"/>
    <property type="project" value="UniProtKB-UniRule"/>
</dbReference>
<feature type="domain" description="Asn/Gln amidotransferase" evidence="10">
    <location>
        <begin position="289"/>
        <end position="419"/>
    </location>
</feature>
<comment type="function">
    <text evidence="7">Allows the formation of correctly charged Gln-tRNA(Gln) through the transamidation of misacylated Glu-tRNA(Gln) in the mitochondria. The reaction takes place in the presence of glutamine and ATP through an activated gamma-phospho-Glu-tRNA(Gln).</text>
</comment>
<dbReference type="SUPFAM" id="SSF55931">
    <property type="entry name" value="Glutamine synthetase/guanido kinase"/>
    <property type="match status" value="1"/>
</dbReference>
<evidence type="ECO:0000259" key="10">
    <source>
        <dbReference type="SMART" id="SM00845"/>
    </source>
</evidence>
<feature type="region of interest" description="Disordered" evidence="9">
    <location>
        <begin position="1441"/>
        <end position="1475"/>
    </location>
</feature>
<dbReference type="PANTHER" id="PTHR15154:SF2">
    <property type="entry name" value="HAMARTIN"/>
    <property type="match status" value="1"/>
</dbReference>
<dbReference type="GO" id="GO:0033596">
    <property type="term" value="C:TSC1-TSC2 complex"/>
    <property type="evidence" value="ECO:0007669"/>
    <property type="project" value="TreeGrafter"/>
</dbReference>
<evidence type="ECO:0000256" key="7">
    <source>
        <dbReference type="HAMAP-Rule" id="MF_03147"/>
    </source>
</evidence>
<comment type="catalytic activity">
    <reaction evidence="6 7">
        <text>L-glutamyl-tRNA(Gln) + L-glutamine + ATP + H2O = L-glutaminyl-tRNA(Gln) + L-glutamate + ADP + phosphate + H(+)</text>
        <dbReference type="Rhea" id="RHEA:17521"/>
        <dbReference type="Rhea" id="RHEA-COMP:9681"/>
        <dbReference type="Rhea" id="RHEA-COMP:9684"/>
        <dbReference type="ChEBI" id="CHEBI:15377"/>
        <dbReference type="ChEBI" id="CHEBI:15378"/>
        <dbReference type="ChEBI" id="CHEBI:29985"/>
        <dbReference type="ChEBI" id="CHEBI:30616"/>
        <dbReference type="ChEBI" id="CHEBI:43474"/>
        <dbReference type="ChEBI" id="CHEBI:58359"/>
        <dbReference type="ChEBI" id="CHEBI:78520"/>
        <dbReference type="ChEBI" id="CHEBI:78521"/>
        <dbReference type="ChEBI" id="CHEBI:456216"/>
    </reaction>
</comment>
<dbReference type="GO" id="GO:0050567">
    <property type="term" value="F:glutaminyl-tRNA synthase (glutamine-hydrolyzing) activity"/>
    <property type="evidence" value="ECO:0007669"/>
    <property type="project" value="UniProtKB-UniRule"/>
</dbReference>
<keyword evidence="3 7" id="KW-0547">Nucleotide-binding</keyword>
<dbReference type="EC" id="6.3.5.-" evidence="7"/>
<evidence type="ECO:0000256" key="2">
    <source>
        <dbReference type="ARBA" id="ARBA00022598"/>
    </source>
</evidence>
<dbReference type="GO" id="GO:0008285">
    <property type="term" value="P:negative regulation of cell population proliferation"/>
    <property type="evidence" value="ECO:0007669"/>
    <property type="project" value="TreeGrafter"/>
</dbReference>
<name>A0A1B0CDH9_LUTLO</name>
<feature type="coiled-coil region" evidence="8">
    <location>
        <begin position="1119"/>
        <end position="1235"/>
    </location>
</feature>
<dbReference type="VEuPathDB" id="VectorBase:LLOJ002399"/>
<dbReference type="Pfam" id="PF02934">
    <property type="entry name" value="GatB_N"/>
    <property type="match status" value="1"/>
</dbReference>
<evidence type="ECO:0000256" key="9">
    <source>
        <dbReference type="SAM" id="MobiDB-lite"/>
    </source>
</evidence>
<dbReference type="InterPro" id="IPR007483">
    <property type="entry name" value="Hamartin"/>
</dbReference>
<dbReference type="Pfam" id="PF04388">
    <property type="entry name" value="Hamartin"/>
    <property type="match status" value="1"/>
</dbReference>
<keyword evidence="12" id="KW-1185">Reference proteome</keyword>
<dbReference type="PANTHER" id="PTHR15154">
    <property type="entry name" value="HAMARTIN"/>
    <property type="match status" value="1"/>
</dbReference>